<keyword evidence="3" id="KW-1185">Reference proteome</keyword>
<sequence>MKQLLGQAQADISINELLASFSASSAASPIPLRTHIAQQPQINSFVPTDNYRWSSYDQNHYPTDTNHTLTGKMTEVIWSASLPTIIRASVLSRCRIGGPRITDSNPYTRINSDLLLSNTDVCASDNECAVTDSSSEFNTNDKDLSDKNQDLSGEDDENGPQGCGHSSSTSDTSNRCEMNTGVGDVPGCETHDLGGRQGH</sequence>
<name>A0A1J9P891_9EURO</name>
<organism evidence="2 3">
    <name type="scientific">Emergomyces pasteurianus Ep9510</name>
    <dbReference type="NCBI Taxonomy" id="1447872"/>
    <lineage>
        <taxon>Eukaryota</taxon>
        <taxon>Fungi</taxon>
        <taxon>Dikarya</taxon>
        <taxon>Ascomycota</taxon>
        <taxon>Pezizomycotina</taxon>
        <taxon>Eurotiomycetes</taxon>
        <taxon>Eurotiomycetidae</taxon>
        <taxon>Onygenales</taxon>
        <taxon>Ajellomycetaceae</taxon>
        <taxon>Emergomyces</taxon>
    </lineage>
</organism>
<feature type="compositionally biased region" description="Polar residues" evidence="1">
    <location>
        <begin position="164"/>
        <end position="177"/>
    </location>
</feature>
<proteinExistence type="predicted"/>
<reference evidence="2 3" key="1">
    <citation type="submission" date="2015-07" db="EMBL/GenBank/DDBJ databases">
        <title>Emmonsia species relationships and genome sequence.</title>
        <authorList>
            <consortium name="The Broad Institute Genomics Platform"/>
            <person name="Cuomo C.A."/>
            <person name="Munoz J.F."/>
            <person name="Imamovic A."/>
            <person name="Priest M.E."/>
            <person name="Young S."/>
            <person name="Clay O.K."/>
            <person name="McEwen J.G."/>
        </authorList>
    </citation>
    <scope>NUCLEOTIDE SEQUENCE [LARGE SCALE GENOMIC DNA]</scope>
    <source>
        <strain evidence="2 3">UAMH 9510</strain>
    </source>
</reference>
<evidence type="ECO:0000313" key="3">
    <source>
        <dbReference type="Proteomes" id="UP000182235"/>
    </source>
</evidence>
<gene>
    <name evidence="2" type="ORF">AJ78_06777</name>
</gene>
<evidence type="ECO:0000256" key="1">
    <source>
        <dbReference type="SAM" id="MobiDB-lite"/>
    </source>
</evidence>
<feature type="region of interest" description="Disordered" evidence="1">
    <location>
        <begin position="131"/>
        <end position="199"/>
    </location>
</feature>
<evidence type="ECO:0000313" key="2">
    <source>
        <dbReference type="EMBL" id="OJD12672.1"/>
    </source>
</evidence>
<protein>
    <submittedName>
        <fullName evidence="2">Uncharacterized protein</fullName>
    </submittedName>
</protein>
<dbReference type="OrthoDB" id="4188019at2759"/>
<accession>A0A1J9P891</accession>
<dbReference type="EMBL" id="LGRN01000377">
    <property type="protein sequence ID" value="OJD12672.1"/>
    <property type="molecule type" value="Genomic_DNA"/>
</dbReference>
<comment type="caution">
    <text evidence="2">The sequence shown here is derived from an EMBL/GenBank/DDBJ whole genome shotgun (WGS) entry which is preliminary data.</text>
</comment>
<dbReference type="Proteomes" id="UP000182235">
    <property type="component" value="Unassembled WGS sequence"/>
</dbReference>
<feature type="compositionally biased region" description="Basic and acidic residues" evidence="1">
    <location>
        <begin position="139"/>
        <end position="149"/>
    </location>
</feature>
<dbReference type="AlphaFoldDB" id="A0A1J9P891"/>
<feature type="compositionally biased region" description="Basic and acidic residues" evidence="1">
    <location>
        <begin position="189"/>
        <end position="199"/>
    </location>
</feature>